<dbReference type="SUPFAM" id="SSF51261">
    <property type="entry name" value="Duplicated hybrid motif"/>
    <property type="match status" value="1"/>
</dbReference>
<feature type="signal peptide" evidence="1">
    <location>
        <begin position="1"/>
        <end position="27"/>
    </location>
</feature>
<dbReference type="InterPro" id="IPR050570">
    <property type="entry name" value="Cell_wall_metabolism_enzyme"/>
</dbReference>
<dbReference type="InterPro" id="IPR011055">
    <property type="entry name" value="Dup_hybrid_motif"/>
</dbReference>
<dbReference type="PANTHER" id="PTHR21666">
    <property type="entry name" value="PEPTIDASE-RELATED"/>
    <property type="match status" value="1"/>
</dbReference>
<evidence type="ECO:0000256" key="1">
    <source>
        <dbReference type="SAM" id="SignalP"/>
    </source>
</evidence>
<dbReference type="Pfam" id="PF01551">
    <property type="entry name" value="Peptidase_M23"/>
    <property type="match status" value="1"/>
</dbReference>
<organism evidence="3 4">
    <name type="scientific">Candidatus Yanofskybacteria bacterium RIFCSPLOWO2_01_FULL_49_25</name>
    <dbReference type="NCBI Taxonomy" id="1802701"/>
    <lineage>
        <taxon>Bacteria</taxon>
        <taxon>Candidatus Yanofskyibacteriota</taxon>
    </lineage>
</organism>
<evidence type="ECO:0000313" key="3">
    <source>
        <dbReference type="EMBL" id="OGN28381.1"/>
    </source>
</evidence>
<dbReference type="Proteomes" id="UP000179047">
    <property type="component" value="Unassembled WGS sequence"/>
</dbReference>
<proteinExistence type="predicted"/>
<comment type="caution">
    <text evidence="3">The sequence shown here is derived from an EMBL/GenBank/DDBJ whole genome shotgun (WGS) entry which is preliminary data.</text>
</comment>
<sequence length="384" mass="41334">MTRRRRLSSVFVAIAFIAFAFAGVASAATTKITFRPPNYGGMSGYFSPSSSGPNDTDVLVVGGYGNGEELRADYRFNLSGFPQVVSKATMVWDIFEYFGPSGGWAQLAVCPNQEQWQSSTIDWSNQPYAPTCAVISPAPNKAGGYSIDLTADYNQVRLGSTSEGHHLNFGYTLRPYPNFPTSEVLTAAYSNNNDPPEAPDYRVGPFLVVEYNAALAANDPKLIKWPLDSAFGSRVILAPWTGNSLVACPEGGFAENNGVNYAAAVGTNVFASEDGFVMEITPAVAGGHCVVIQHNRPAKLAGLATSLYCHIDPFVAKGDFVPKGYTIGTVSDTQLHFGIRLGPYTAGISGLEGLRRANTLCGTLPLWQQQFINPENMTVVKFHQ</sequence>
<evidence type="ECO:0000313" key="4">
    <source>
        <dbReference type="Proteomes" id="UP000179047"/>
    </source>
</evidence>
<feature type="chain" id="PRO_5009535671" description="M23ase beta-sheet core domain-containing protein" evidence="1">
    <location>
        <begin position="28"/>
        <end position="384"/>
    </location>
</feature>
<dbReference type="AlphaFoldDB" id="A0A1F8GSW6"/>
<gene>
    <name evidence="3" type="ORF">A3A33_05175</name>
</gene>
<dbReference type="CDD" id="cd12797">
    <property type="entry name" value="M23_peptidase"/>
    <property type="match status" value="1"/>
</dbReference>
<dbReference type="STRING" id="1802701.A3A33_05175"/>
<dbReference type="GO" id="GO:0004222">
    <property type="term" value="F:metalloendopeptidase activity"/>
    <property type="evidence" value="ECO:0007669"/>
    <property type="project" value="TreeGrafter"/>
</dbReference>
<evidence type="ECO:0000259" key="2">
    <source>
        <dbReference type="Pfam" id="PF01551"/>
    </source>
</evidence>
<feature type="domain" description="M23ase beta-sheet core" evidence="2">
    <location>
        <begin position="256"/>
        <end position="340"/>
    </location>
</feature>
<name>A0A1F8GSW6_9BACT</name>
<reference evidence="3 4" key="1">
    <citation type="journal article" date="2016" name="Nat. Commun.">
        <title>Thousands of microbial genomes shed light on interconnected biogeochemical processes in an aquifer system.</title>
        <authorList>
            <person name="Anantharaman K."/>
            <person name="Brown C.T."/>
            <person name="Hug L.A."/>
            <person name="Sharon I."/>
            <person name="Castelle C.J."/>
            <person name="Probst A.J."/>
            <person name="Thomas B.C."/>
            <person name="Singh A."/>
            <person name="Wilkins M.J."/>
            <person name="Karaoz U."/>
            <person name="Brodie E.L."/>
            <person name="Williams K.H."/>
            <person name="Hubbard S.S."/>
            <person name="Banfield J.F."/>
        </authorList>
    </citation>
    <scope>NUCLEOTIDE SEQUENCE [LARGE SCALE GENOMIC DNA]</scope>
</reference>
<keyword evidence="1" id="KW-0732">Signal</keyword>
<protein>
    <recommendedName>
        <fullName evidence="2">M23ase beta-sheet core domain-containing protein</fullName>
    </recommendedName>
</protein>
<dbReference type="PANTHER" id="PTHR21666:SF290">
    <property type="entry name" value="PEPTIDASE M23 DOMAIN PROTEIN"/>
    <property type="match status" value="1"/>
</dbReference>
<dbReference type="EMBL" id="MGKP01000018">
    <property type="protein sequence ID" value="OGN28381.1"/>
    <property type="molecule type" value="Genomic_DNA"/>
</dbReference>
<dbReference type="InterPro" id="IPR016047">
    <property type="entry name" value="M23ase_b-sheet_dom"/>
</dbReference>
<dbReference type="Gene3D" id="2.70.70.10">
    <property type="entry name" value="Glucose Permease (Domain IIA)"/>
    <property type="match status" value="1"/>
</dbReference>
<accession>A0A1F8GSW6</accession>